<name>A0A3M0I1W0_9ACTN</name>
<feature type="domain" description="Nudix hydrolase" evidence="2">
    <location>
        <begin position="46"/>
        <end position="180"/>
    </location>
</feature>
<accession>A0A3M0I1W0</accession>
<comment type="caution">
    <text evidence="3">The sequence shown here is derived from an EMBL/GenBank/DDBJ whole genome shotgun (WGS) entry which is preliminary data.</text>
</comment>
<keyword evidence="4" id="KW-1185">Reference proteome</keyword>
<proteinExistence type="inferred from homology"/>
<keyword evidence="3" id="KW-0378">Hydrolase</keyword>
<evidence type="ECO:0000313" key="4">
    <source>
        <dbReference type="Proteomes" id="UP000270471"/>
    </source>
</evidence>
<evidence type="ECO:0000313" key="3">
    <source>
        <dbReference type="EMBL" id="RMB83277.1"/>
    </source>
</evidence>
<dbReference type="EMBL" id="PENI01000017">
    <property type="protein sequence ID" value="RMB83277.1"/>
    <property type="molecule type" value="Genomic_DNA"/>
</dbReference>
<dbReference type="InterPro" id="IPR000086">
    <property type="entry name" value="NUDIX_hydrolase_dom"/>
</dbReference>
<comment type="similarity">
    <text evidence="1">Belongs to the Nudix hydrolase family.</text>
</comment>
<dbReference type="RefSeq" id="WP_121891971.1">
    <property type="nucleotide sequence ID" value="NZ_PENI01000017.1"/>
</dbReference>
<evidence type="ECO:0000259" key="2">
    <source>
        <dbReference type="PROSITE" id="PS51462"/>
    </source>
</evidence>
<protein>
    <submittedName>
        <fullName evidence="3">NUDIX hydrolase</fullName>
    </submittedName>
</protein>
<organism evidence="3 4">
    <name type="scientific">Streptomyces shenzhenensis</name>
    <dbReference type="NCBI Taxonomy" id="943815"/>
    <lineage>
        <taxon>Bacteria</taxon>
        <taxon>Bacillati</taxon>
        <taxon>Actinomycetota</taxon>
        <taxon>Actinomycetes</taxon>
        <taxon>Kitasatosporales</taxon>
        <taxon>Streptomycetaceae</taxon>
        <taxon>Streptomyces</taxon>
    </lineage>
</organism>
<dbReference type="PROSITE" id="PS51462">
    <property type="entry name" value="NUDIX"/>
    <property type="match status" value="1"/>
</dbReference>
<sequence length="180" mass="19731">MAITAHHIRTTIAAYLDEHPEEKRELGVVLSLLDDGDDLTSRKTLPGHVTAGAILVGPDGRILHILHNVTQKWLLPGGHLEPSDETLLQAAGRELAEETGIPPHVVTPHGETPLHIDIHPIDANLAKGEPAHQHFDFRFLFRTTADIGELQAEEVSDAAWRTVGALHDERLGQRVAQALR</sequence>
<dbReference type="Gene3D" id="3.90.79.10">
    <property type="entry name" value="Nucleoside Triphosphate Pyrophosphohydrolase"/>
    <property type="match status" value="1"/>
</dbReference>
<dbReference type="PANTHER" id="PTHR43736">
    <property type="entry name" value="ADP-RIBOSE PYROPHOSPHATASE"/>
    <property type="match status" value="1"/>
</dbReference>
<dbReference type="Pfam" id="PF00293">
    <property type="entry name" value="NUDIX"/>
    <property type="match status" value="1"/>
</dbReference>
<evidence type="ECO:0000256" key="1">
    <source>
        <dbReference type="ARBA" id="ARBA00005582"/>
    </source>
</evidence>
<dbReference type="OrthoDB" id="21568at2"/>
<dbReference type="SUPFAM" id="SSF55811">
    <property type="entry name" value="Nudix"/>
    <property type="match status" value="1"/>
</dbReference>
<dbReference type="GO" id="GO:0016787">
    <property type="term" value="F:hydrolase activity"/>
    <property type="evidence" value="ECO:0007669"/>
    <property type="project" value="UniProtKB-KW"/>
</dbReference>
<gene>
    <name evidence="3" type="ORF">CTZ28_25030</name>
</gene>
<dbReference type="Proteomes" id="UP000270471">
    <property type="component" value="Unassembled WGS sequence"/>
</dbReference>
<dbReference type="AlphaFoldDB" id="A0A3M0I1W0"/>
<reference evidence="3 4" key="1">
    <citation type="submission" date="2017-11" db="EMBL/GenBank/DDBJ databases">
        <title>Draft genome of actinobacteria isolated from guarana (Paullinia cupana (Mart.) Ducke.</title>
        <authorList>
            <person name="Siqueira K.A."/>
            <person name="Liotti R.G."/>
            <person name="Mendes T.A.O."/>
            <person name="Soares M.A."/>
        </authorList>
    </citation>
    <scope>NUCLEOTIDE SEQUENCE [LARGE SCALE GENOMIC DNA]</scope>
    <source>
        <strain evidence="3 4">193</strain>
    </source>
</reference>
<dbReference type="PANTHER" id="PTHR43736:SF1">
    <property type="entry name" value="DIHYDRONEOPTERIN TRIPHOSPHATE DIPHOSPHATASE"/>
    <property type="match status" value="1"/>
</dbReference>
<dbReference type="InterPro" id="IPR015797">
    <property type="entry name" value="NUDIX_hydrolase-like_dom_sf"/>
</dbReference>
<dbReference type="CDD" id="cd03674">
    <property type="entry name" value="NUDIX_Hydrolase"/>
    <property type="match status" value="1"/>
</dbReference>